<gene>
    <name evidence="1" type="ORF">IT779_29260</name>
</gene>
<dbReference type="EMBL" id="JADMLG010000015">
    <property type="protein sequence ID" value="MBH0780368.1"/>
    <property type="molecule type" value="Genomic_DNA"/>
</dbReference>
<evidence type="ECO:0008006" key="3">
    <source>
        <dbReference type="Google" id="ProtNLM"/>
    </source>
</evidence>
<proteinExistence type="predicted"/>
<reference evidence="1" key="1">
    <citation type="submission" date="2020-11" db="EMBL/GenBank/DDBJ databases">
        <title>Nocardia NEAU-351.nov., a novel actinomycete isolated from the cow dung.</title>
        <authorList>
            <person name="Zhang X."/>
        </authorList>
    </citation>
    <scope>NUCLEOTIDE SEQUENCE</scope>
    <source>
        <strain evidence="1">NEAU-351</strain>
    </source>
</reference>
<organism evidence="1 2">
    <name type="scientific">Nocardia bovistercoris</name>
    <dbReference type="NCBI Taxonomy" id="2785916"/>
    <lineage>
        <taxon>Bacteria</taxon>
        <taxon>Bacillati</taxon>
        <taxon>Actinomycetota</taxon>
        <taxon>Actinomycetes</taxon>
        <taxon>Mycobacteriales</taxon>
        <taxon>Nocardiaceae</taxon>
        <taxon>Nocardia</taxon>
    </lineage>
</organism>
<dbReference type="RefSeq" id="WP_196152681.1">
    <property type="nucleotide sequence ID" value="NZ_JADMLG010000015.1"/>
</dbReference>
<protein>
    <recommendedName>
        <fullName evidence="3">ASCH domain-containing protein</fullName>
    </recommendedName>
</protein>
<comment type="caution">
    <text evidence="1">The sequence shown here is derived from an EMBL/GenBank/DDBJ whole genome shotgun (WGS) entry which is preliminary data.</text>
</comment>
<dbReference type="Proteomes" id="UP000655751">
    <property type="component" value="Unassembled WGS sequence"/>
</dbReference>
<accession>A0A931N742</accession>
<evidence type="ECO:0000313" key="2">
    <source>
        <dbReference type="Proteomes" id="UP000655751"/>
    </source>
</evidence>
<keyword evidence="2" id="KW-1185">Reference proteome</keyword>
<sequence>MPRNMSVSLTEKQVRARTKTVTRRAGWRFLEPGTRLMLCRKVMGRRKDEPLVRIVEVEERVGRLRDCAIVAGDRSTPTTGFHPVDPHPPRRIDRWYATHRFPLAAIVGYRVHESAELAHEDGWLSDHLPITTVIDTAALDPAHGVPLVGPGVVEARAGARWWARRFARGTEAMAVIGEPRPTLDQVTRFERSLIAGILALITEPRADWPEYSTLRHVRVGADEPDPVLITALNAAGIASPVGAVWLPGRTRMLINPDQITVHHIDGATETVDTRSAIDR</sequence>
<dbReference type="AlphaFoldDB" id="A0A931N742"/>
<name>A0A931N742_9NOCA</name>
<evidence type="ECO:0000313" key="1">
    <source>
        <dbReference type="EMBL" id="MBH0780368.1"/>
    </source>
</evidence>